<dbReference type="Proteomes" id="UP000232003">
    <property type="component" value="Plasmid pNFSY04"/>
</dbReference>
<keyword evidence="1" id="KW-0067">ATP-binding</keyword>
<keyword evidence="2" id="KW-1185">Reference proteome</keyword>
<evidence type="ECO:0000313" key="1">
    <source>
        <dbReference type="EMBL" id="AUB43307.1"/>
    </source>
</evidence>
<proteinExistence type="predicted"/>
<keyword evidence="1" id="KW-0547">Nucleotide-binding</keyword>
<keyword evidence="1" id="KW-0378">Hydrolase</keyword>
<dbReference type="EMBL" id="CP024789">
    <property type="protein sequence ID" value="AUB43307.1"/>
    <property type="molecule type" value="Genomic_DNA"/>
</dbReference>
<sequence length="55" mass="5998">MTANGDEVPELYQSLWSSSAEVRALHSIQHQIVKAVPLVVLSSSLNVSRSKTFVS</sequence>
<dbReference type="GO" id="GO:0004386">
    <property type="term" value="F:helicase activity"/>
    <property type="evidence" value="ECO:0007669"/>
    <property type="project" value="UniProtKB-KW"/>
</dbReference>
<organism evidence="1 2">
    <name type="scientific">Nostoc flagelliforme CCNUN1</name>
    <dbReference type="NCBI Taxonomy" id="2038116"/>
    <lineage>
        <taxon>Bacteria</taxon>
        <taxon>Bacillati</taxon>
        <taxon>Cyanobacteriota</taxon>
        <taxon>Cyanophyceae</taxon>
        <taxon>Nostocales</taxon>
        <taxon>Nostocaceae</taxon>
        <taxon>Nostoc</taxon>
    </lineage>
</organism>
<reference evidence="1 2" key="1">
    <citation type="submission" date="2017-11" db="EMBL/GenBank/DDBJ databases">
        <title>Complete genome of a free-living desiccation-tolerant cyanobacterium and its photosynthetic adaptation to extreme terrestrial habitat.</title>
        <authorList>
            <person name="Shang J."/>
        </authorList>
    </citation>
    <scope>NUCLEOTIDE SEQUENCE [LARGE SCALE GENOMIC DNA]</scope>
    <source>
        <strain evidence="1 2">CCNUN1</strain>
        <plasmid evidence="2">pnfsy04</plasmid>
    </source>
</reference>
<geneLocation type="plasmid" evidence="2">
    <name>pnfsy04</name>
</geneLocation>
<keyword evidence="1" id="KW-0347">Helicase</keyword>
<name>A0A2K8T6H5_9NOSO</name>
<keyword evidence="1" id="KW-0614">Plasmid</keyword>
<accession>A0A2K8T6H5</accession>
<dbReference type="AlphaFoldDB" id="A0A2K8T6H5"/>
<gene>
    <name evidence="1" type="ORF">COO91_09480</name>
</gene>
<dbReference type="KEGG" id="nfl:COO91_09480"/>
<protein>
    <submittedName>
        <fullName evidence="1">Superfamily II DNA or RNA helicase</fullName>
    </submittedName>
</protein>
<evidence type="ECO:0000313" key="2">
    <source>
        <dbReference type="Proteomes" id="UP000232003"/>
    </source>
</evidence>